<gene>
    <name evidence="1" type="ORF">SSLN_LOCUS13861</name>
</gene>
<sequence length="138" mass="15667">MRVDVDVEGNPMHVRQQQLPATRLRGFLLRKDNHLPTLSDRRNGDDCTAPLAPRRPFVAVYAHVYSYRGRSRGRRGHRSRFRHSFFTRSFSFTSVAPPRTATITVLHTFCTAQFATTKSDLPAISVPSIKLFLVSSPL</sequence>
<dbReference type="WBParaSite" id="SSLN_0001439301-mRNA-1">
    <property type="protein sequence ID" value="SSLN_0001439301-mRNA-1"/>
    <property type="gene ID" value="SSLN_0001439301"/>
</dbReference>
<proteinExistence type="predicted"/>
<name>A0A183TBL3_SCHSO</name>
<reference evidence="3" key="1">
    <citation type="submission" date="2016-06" db="UniProtKB">
        <authorList>
            <consortium name="WormBaseParasite"/>
        </authorList>
    </citation>
    <scope>IDENTIFICATION</scope>
</reference>
<accession>A0A183TBL3</accession>
<dbReference type="AlphaFoldDB" id="A0A183TBL3"/>
<evidence type="ECO:0000313" key="1">
    <source>
        <dbReference type="EMBL" id="VDM00247.1"/>
    </source>
</evidence>
<evidence type="ECO:0000313" key="3">
    <source>
        <dbReference type="WBParaSite" id="SSLN_0001439301-mRNA-1"/>
    </source>
</evidence>
<protein>
    <submittedName>
        <fullName evidence="1 3">Uncharacterized protein</fullName>
    </submittedName>
</protein>
<dbReference type="Proteomes" id="UP000275846">
    <property type="component" value="Unassembled WGS sequence"/>
</dbReference>
<organism evidence="3">
    <name type="scientific">Schistocephalus solidus</name>
    <name type="common">Tapeworm</name>
    <dbReference type="NCBI Taxonomy" id="70667"/>
    <lineage>
        <taxon>Eukaryota</taxon>
        <taxon>Metazoa</taxon>
        <taxon>Spiralia</taxon>
        <taxon>Lophotrochozoa</taxon>
        <taxon>Platyhelminthes</taxon>
        <taxon>Cestoda</taxon>
        <taxon>Eucestoda</taxon>
        <taxon>Diphyllobothriidea</taxon>
        <taxon>Diphyllobothriidae</taxon>
        <taxon>Schistocephalus</taxon>
    </lineage>
</organism>
<keyword evidence="2" id="KW-1185">Reference proteome</keyword>
<evidence type="ECO:0000313" key="2">
    <source>
        <dbReference type="Proteomes" id="UP000275846"/>
    </source>
</evidence>
<dbReference type="EMBL" id="UYSU01038433">
    <property type="protein sequence ID" value="VDM00247.1"/>
    <property type="molecule type" value="Genomic_DNA"/>
</dbReference>
<reference evidence="1 2" key="2">
    <citation type="submission" date="2018-11" db="EMBL/GenBank/DDBJ databases">
        <authorList>
            <consortium name="Pathogen Informatics"/>
        </authorList>
    </citation>
    <scope>NUCLEOTIDE SEQUENCE [LARGE SCALE GENOMIC DNA]</scope>
    <source>
        <strain evidence="1 2">NST_G2</strain>
    </source>
</reference>